<evidence type="ECO:0000259" key="12">
    <source>
        <dbReference type="Pfam" id="PF03816"/>
    </source>
</evidence>
<evidence type="ECO:0000313" key="14">
    <source>
        <dbReference type="Proteomes" id="UP000682713"/>
    </source>
</evidence>
<keyword evidence="4" id="KW-0812">Transmembrane</keyword>
<evidence type="ECO:0000313" key="13">
    <source>
        <dbReference type="EMBL" id="MBS4198354.1"/>
    </source>
</evidence>
<comment type="subcellular location">
    <subcellularLocation>
        <location evidence="1">Cell membrane</location>
        <topology evidence="1">Single-pass type II membrane protein</topology>
    </subcellularLocation>
</comment>
<dbReference type="GO" id="GO:0071555">
    <property type="term" value="P:cell wall organization"/>
    <property type="evidence" value="ECO:0007669"/>
    <property type="project" value="UniProtKB-KW"/>
</dbReference>
<dbReference type="NCBIfam" id="TIGR00350">
    <property type="entry name" value="lytR_cpsA_psr"/>
    <property type="match status" value="1"/>
</dbReference>
<keyword evidence="3" id="KW-1003">Cell membrane</keyword>
<proteinExistence type="inferred from homology"/>
<organism evidence="13 14">
    <name type="scientific">Lederbergia citrisecunda</name>
    <dbReference type="NCBI Taxonomy" id="2833583"/>
    <lineage>
        <taxon>Bacteria</taxon>
        <taxon>Bacillati</taxon>
        <taxon>Bacillota</taxon>
        <taxon>Bacilli</taxon>
        <taxon>Bacillales</taxon>
        <taxon>Bacillaceae</taxon>
        <taxon>Lederbergia</taxon>
    </lineage>
</organism>
<evidence type="ECO:0000256" key="3">
    <source>
        <dbReference type="ARBA" id="ARBA00022475"/>
    </source>
</evidence>
<dbReference type="Proteomes" id="UP000682713">
    <property type="component" value="Unassembled WGS sequence"/>
</dbReference>
<dbReference type="AlphaFoldDB" id="A0A942TLB9"/>
<keyword evidence="8" id="KW-0472">Membrane</keyword>
<evidence type="ECO:0000256" key="1">
    <source>
        <dbReference type="ARBA" id="ARBA00004401"/>
    </source>
</evidence>
<evidence type="ECO:0000256" key="2">
    <source>
        <dbReference type="ARBA" id="ARBA00006068"/>
    </source>
</evidence>
<keyword evidence="7" id="KW-0805">Transcription regulation</keyword>
<dbReference type="PANTHER" id="PTHR33392">
    <property type="entry name" value="POLYISOPRENYL-TEICHOIC ACID--PEPTIDOGLYCAN TEICHOIC ACID TRANSFERASE TAGU"/>
    <property type="match status" value="1"/>
</dbReference>
<evidence type="ECO:0000256" key="5">
    <source>
        <dbReference type="ARBA" id="ARBA00022968"/>
    </source>
</evidence>
<dbReference type="EMBL" id="JAGYPJ010000001">
    <property type="protein sequence ID" value="MBS4198354.1"/>
    <property type="molecule type" value="Genomic_DNA"/>
</dbReference>
<keyword evidence="6" id="KW-1133">Transmembrane helix</keyword>
<evidence type="ECO:0000256" key="7">
    <source>
        <dbReference type="ARBA" id="ARBA00023015"/>
    </source>
</evidence>
<protein>
    <recommendedName>
        <fullName evidence="11">Regulatory protein MsrR</fullName>
    </recommendedName>
</protein>
<evidence type="ECO:0000256" key="9">
    <source>
        <dbReference type="ARBA" id="ARBA00023163"/>
    </source>
</evidence>
<dbReference type="RefSeq" id="WP_213109122.1">
    <property type="nucleotide sequence ID" value="NZ_JAGYPJ010000001.1"/>
</dbReference>
<gene>
    <name evidence="13" type="ORF">KHA93_01600</name>
</gene>
<comment type="similarity">
    <text evidence="2">Belongs to the LytR/CpsA/Psr (LCP) family.</text>
</comment>
<sequence>MTKREKKRTKRKWLRNLFIIFTIFILSVGAYSIIQYYKGLSVAMDDSYIKDETTFEPFEGPEPQFGEINVLLIGSDSRADDRGNSDTIMIAHYNQNTHDMKIVSLMRDIYVDIPEHGKYKLNAAYAFGGPELLRKTIKQNFDIDINYYAVVGFEGFPKIVDLIAPNGIEVDIENEMKYGIGMTLHPGKQVLHGKELLGYVRFRHDRLSDFGRVGRQQEVMSKLKEQAVSIHSLVNLPKILGMAEPYINTNVDASTLLAVGKGLIVGNSKQMETFRIPLQDTFENKSVDVGAVLSIDFEKNTQALKDFLSSDDASSEEVAVHE</sequence>
<dbReference type="PANTHER" id="PTHR33392:SF8">
    <property type="entry name" value="REGULATORY PROTEIN MSRR"/>
    <property type="match status" value="1"/>
</dbReference>
<evidence type="ECO:0000256" key="6">
    <source>
        <dbReference type="ARBA" id="ARBA00022989"/>
    </source>
</evidence>
<comment type="function">
    <text evidence="10">Involved in SarA attenuation. Affects resistance to oxacillin and teicoplanin, as well as the synthesis of virulence factors.</text>
</comment>
<dbReference type="Gene3D" id="3.40.630.190">
    <property type="entry name" value="LCP protein"/>
    <property type="match status" value="1"/>
</dbReference>
<evidence type="ECO:0000256" key="4">
    <source>
        <dbReference type="ARBA" id="ARBA00022692"/>
    </source>
</evidence>
<evidence type="ECO:0000256" key="11">
    <source>
        <dbReference type="ARBA" id="ARBA00040752"/>
    </source>
</evidence>
<name>A0A942TLB9_9BACI</name>
<reference evidence="13 14" key="1">
    <citation type="submission" date="2021-05" db="EMBL/GenBank/DDBJ databases">
        <title>Novel Bacillus species.</title>
        <authorList>
            <person name="Liu G."/>
        </authorList>
    </citation>
    <scope>NUCLEOTIDE SEQUENCE [LARGE SCALE GENOMIC DNA]</scope>
    <source>
        <strain evidence="13 14">FJAT-49732</strain>
    </source>
</reference>
<comment type="caution">
    <text evidence="13">The sequence shown here is derived from an EMBL/GenBank/DDBJ whole genome shotgun (WGS) entry which is preliminary data.</text>
</comment>
<evidence type="ECO:0000256" key="10">
    <source>
        <dbReference type="ARBA" id="ARBA00037178"/>
    </source>
</evidence>
<dbReference type="InterPro" id="IPR050922">
    <property type="entry name" value="LytR/CpsA/Psr_CW_biosynth"/>
</dbReference>
<dbReference type="GO" id="GO:0005886">
    <property type="term" value="C:plasma membrane"/>
    <property type="evidence" value="ECO:0007669"/>
    <property type="project" value="UniProtKB-SubCell"/>
</dbReference>
<keyword evidence="9" id="KW-0804">Transcription</keyword>
<feature type="domain" description="Cell envelope-related transcriptional attenuator" evidence="12">
    <location>
        <begin position="84"/>
        <end position="227"/>
    </location>
</feature>
<evidence type="ECO:0000256" key="8">
    <source>
        <dbReference type="ARBA" id="ARBA00023136"/>
    </source>
</evidence>
<dbReference type="InterPro" id="IPR004474">
    <property type="entry name" value="LytR_CpsA_psr"/>
</dbReference>
<keyword evidence="5" id="KW-0735">Signal-anchor</keyword>
<dbReference type="Pfam" id="PF03816">
    <property type="entry name" value="LytR_cpsA_psr"/>
    <property type="match status" value="1"/>
</dbReference>
<keyword evidence="14" id="KW-1185">Reference proteome</keyword>
<accession>A0A942TLB9</accession>